<reference evidence="7" key="1">
    <citation type="submission" date="2021-02" db="EMBL/GenBank/DDBJ databases">
        <authorList>
            <person name="Nieuwenhuis M."/>
            <person name="Van De Peppel L.J.J."/>
        </authorList>
    </citation>
    <scope>NUCLEOTIDE SEQUENCE</scope>
    <source>
        <strain evidence="7">D49</strain>
    </source>
</reference>
<evidence type="ECO:0000256" key="4">
    <source>
        <dbReference type="ARBA" id="ARBA00022989"/>
    </source>
</evidence>
<keyword evidence="4" id="KW-1133">Transmembrane helix</keyword>
<sequence length="103" mass="11412">MSNERSHDEKYATGSTPPVYSDMGDEAALPPPPALTEAEEKRLYRKIDARLLPILALLYLLSFIDRGNAKLQGLTTQLHLTGNQYNIALVRADDNYVPPSVAE</sequence>
<comment type="caution">
    <text evidence="7">The sequence shown here is derived from an EMBL/GenBank/DDBJ whole genome shotgun (WGS) entry which is preliminary data.</text>
</comment>
<dbReference type="PANTHER" id="PTHR43791">
    <property type="entry name" value="PERMEASE-RELATED"/>
    <property type="match status" value="1"/>
</dbReference>
<evidence type="ECO:0000313" key="8">
    <source>
        <dbReference type="Proteomes" id="UP000717328"/>
    </source>
</evidence>
<evidence type="ECO:0000256" key="3">
    <source>
        <dbReference type="ARBA" id="ARBA00022692"/>
    </source>
</evidence>
<evidence type="ECO:0000256" key="6">
    <source>
        <dbReference type="SAM" id="MobiDB-lite"/>
    </source>
</evidence>
<feature type="compositionally biased region" description="Basic and acidic residues" evidence="6">
    <location>
        <begin position="1"/>
        <end position="11"/>
    </location>
</feature>
<keyword evidence="3" id="KW-0812">Transmembrane</keyword>
<reference evidence="7" key="2">
    <citation type="submission" date="2021-10" db="EMBL/GenBank/DDBJ databases">
        <title>Phylogenomics reveals ancestral predisposition of the termite-cultivated fungus Termitomyces towards a domesticated lifestyle.</title>
        <authorList>
            <person name="Auxier B."/>
            <person name="Grum-Grzhimaylo A."/>
            <person name="Cardenas M.E."/>
            <person name="Lodge J.D."/>
            <person name="Laessoe T."/>
            <person name="Pedersen O."/>
            <person name="Smith M.E."/>
            <person name="Kuyper T.W."/>
            <person name="Franco-Molano E.A."/>
            <person name="Baroni T.J."/>
            <person name="Aanen D.K."/>
        </authorList>
    </citation>
    <scope>NUCLEOTIDE SEQUENCE</scope>
    <source>
        <strain evidence="7">D49</strain>
    </source>
</reference>
<protein>
    <submittedName>
        <fullName evidence="7">Uncharacterized protein</fullName>
    </submittedName>
</protein>
<dbReference type="Proteomes" id="UP000717328">
    <property type="component" value="Unassembled WGS sequence"/>
</dbReference>
<accession>A0A9P7K566</accession>
<organism evidence="7 8">
    <name type="scientific">Sphagnurus paluster</name>
    <dbReference type="NCBI Taxonomy" id="117069"/>
    <lineage>
        <taxon>Eukaryota</taxon>
        <taxon>Fungi</taxon>
        <taxon>Dikarya</taxon>
        <taxon>Basidiomycota</taxon>
        <taxon>Agaricomycotina</taxon>
        <taxon>Agaricomycetes</taxon>
        <taxon>Agaricomycetidae</taxon>
        <taxon>Agaricales</taxon>
        <taxon>Tricholomatineae</taxon>
        <taxon>Lyophyllaceae</taxon>
        <taxon>Sphagnurus</taxon>
    </lineage>
</organism>
<keyword evidence="2" id="KW-0813">Transport</keyword>
<gene>
    <name evidence="7" type="ORF">H0H81_006632</name>
</gene>
<keyword evidence="8" id="KW-1185">Reference proteome</keyword>
<evidence type="ECO:0000313" key="7">
    <source>
        <dbReference type="EMBL" id="KAG5636839.1"/>
    </source>
</evidence>
<evidence type="ECO:0000256" key="5">
    <source>
        <dbReference type="ARBA" id="ARBA00023136"/>
    </source>
</evidence>
<dbReference type="GO" id="GO:0022857">
    <property type="term" value="F:transmembrane transporter activity"/>
    <property type="evidence" value="ECO:0007669"/>
    <property type="project" value="TreeGrafter"/>
</dbReference>
<evidence type="ECO:0000256" key="1">
    <source>
        <dbReference type="ARBA" id="ARBA00004141"/>
    </source>
</evidence>
<comment type="subcellular location">
    <subcellularLocation>
        <location evidence="1">Membrane</location>
        <topology evidence="1">Multi-pass membrane protein</topology>
    </subcellularLocation>
</comment>
<keyword evidence="5" id="KW-0472">Membrane</keyword>
<dbReference type="EMBL" id="JABCKI010005886">
    <property type="protein sequence ID" value="KAG5636839.1"/>
    <property type="molecule type" value="Genomic_DNA"/>
</dbReference>
<name>A0A9P7K566_9AGAR</name>
<dbReference type="AlphaFoldDB" id="A0A9P7K566"/>
<dbReference type="GO" id="GO:0016020">
    <property type="term" value="C:membrane"/>
    <property type="evidence" value="ECO:0007669"/>
    <property type="project" value="UniProtKB-SubCell"/>
</dbReference>
<feature type="region of interest" description="Disordered" evidence="6">
    <location>
        <begin position="1"/>
        <end position="34"/>
    </location>
</feature>
<evidence type="ECO:0000256" key="2">
    <source>
        <dbReference type="ARBA" id="ARBA00022448"/>
    </source>
</evidence>
<dbReference type="PANTHER" id="PTHR43791:SF22">
    <property type="entry name" value="TRANSPORTER, PUTATIVE (AFU_ORTHOLOGUE AFUA_6G11320)-RELATED"/>
    <property type="match status" value="1"/>
</dbReference>
<proteinExistence type="predicted"/>